<feature type="transmembrane region" description="Helical" evidence="7">
    <location>
        <begin position="150"/>
        <end position="173"/>
    </location>
</feature>
<dbReference type="GO" id="GO:0016020">
    <property type="term" value="C:membrane"/>
    <property type="evidence" value="ECO:0007669"/>
    <property type="project" value="UniProtKB-SubCell"/>
</dbReference>
<evidence type="ECO:0000256" key="2">
    <source>
        <dbReference type="ARBA" id="ARBA00022448"/>
    </source>
</evidence>
<dbReference type="Proteomes" id="UP001497480">
    <property type="component" value="Unassembled WGS sequence"/>
</dbReference>
<dbReference type="Gene3D" id="1.20.120.1770">
    <property type="match status" value="1"/>
</dbReference>
<evidence type="ECO:0000256" key="6">
    <source>
        <dbReference type="ARBA" id="ARBA00023136"/>
    </source>
</evidence>
<feature type="domain" description="Cytochrome b561" evidence="8">
    <location>
        <begin position="13"/>
        <end position="210"/>
    </location>
</feature>
<gene>
    <name evidence="9" type="ORF">LLUT_LOCUS8331</name>
</gene>
<evidence type="ECO:0000256" key="7">
    <source>
        <dbReference type="SAM" id="Phobius"/>
    </source>
</evidence>
<protein>
    <recommendedName>
        <fullName evidence="8">Cytochrome b561 domain-containing protein</fullName>
    </recommendedName>
</protein>
<evidence type="ECO:0000256" key="5">
    <source>
        <dbReference type="ARBA" id="ARBA00022989"/>
    </source>
</evidence>
<accession>A0AAV1WEA4</accession>
<keyword evidence="2" id="KW-0813">Transport</keyword>
<name>A0AAV1WEA4_LUPLU</name>
<proteinExistence type="predicted"/>
<organism evidence="9 10">
    <name type="scientific">Lupinus luteus</name>
    <name type="common">European yellow lupine</name>
    <dbReference type="NCBI Taxonomy" id="3873"/>
    <lineage>
        <taxon>Eukaryota</taxon>
        <taxon>Viridiplantae</taxon>
        <taxon>Streptophyta</taxon>
        <taxon>Embryophyta</taxon>
        <taxon>Tracheophyta</taxon>
        <taxon>Spermatophyta</taxon>
        <taxon>Magnoliopsida</taxon>
        <taxon>eudicotyledons</taxon>
        <taxon>Gunneridae</taxon>
        <taxon>Pentapetalae</taxon>
        <taxon>rosids</taxon>
        <taxon>fabids</taxon>
        <taxon>Fabales</taxon>
        <taxon>Fabaceae</taxon>
        <taxon>Papilionoideae</taxon>
        <taxon>50 kb inversion clade</taxon>
        <taxon>genistoids sensu lato</taxon>
        <taxon>core genistoids</taxon>
        <taxon>Genisteae</taxon>
        <taxon>Lupinus</taxon>
    </lineage>
</organism>
<keyword evidence="4" id="KW-0249">Electron transport</keyword>
<evidence type="ECO:0000259" key="8">
    <source>
        <dbReference type="PROSITE" id="PS50939"/>
    </source>
</evidence>
<dbReference type="CDD" id="cd08760">
    <property type="entry name" value="Cyt_b561_FRRS1_like"/>
    <property type="match status" value="1"/>
</dbReference>
<dbReference type="SMART" id="SM00665">
    <property type="entry name" value="B561"/>
    <property type="match status" value="1"/>
</dbReference>
<dbReference type="AlphaFoldDB" id="A0AAV1WEA4"/>
<keyword evidence="10" id="KW-1185">Reference proteome</keyword>
<feature type="transmembrane region" description="Helical" evidence="7">
    <location>
        <begin position="185"/>
        <end position="204"/>
    </location>
</feature>
<dbReference type="PANTHER" id="PTHR23130:SF153">
    <property type="entry name" value="CYTOCHROME B561 DOMAIN-CONTAINING PROTEIN"/>
    <property type="match status" value="1"/>
</dbReference>
<comment type="subcellular location">
    <subcellularLocation>
        <location evidence="1">Membrane</location>
    </subcellularLocation>
</comment>
<sequence>MWKHDTKISDIEMHDTPLQFPESAETANVISYKGHSTHTRGHRRHFRNAYRILVLIGWGTMLPIGAIIARYCRTLPWMCNEWYSCHIIFQTLGYILGTLGWCIGLWLHHSSKHLASKTQGTLSIIAFTLINVQMLSMCMRPNKKAGYCKCWNICHHVLGYAILGIVIANIFTGLHNQSQAEKLKWTYVVILGVLTLIVVILEILKWKSTIRQKFVGLTNTMFTNSP</sequence>
<feature type="transmembrane region" description="Helical" evidence="7">
    <location>
        <begin position="49"/>
        <end position="71"/>
    </location>
</feature>
<comment type="caution">
    <text evidence="9">The sequence shown here is derived from an EMBL/GenBank/DDBJ whole genome shotgun (WGS) entry which is preliminary data.</text>
</comment>
<evidence type="ECO:0000256" key="3">
    <source>
        <dbReference type="ARBA" id="ARBA00022692"/>
    </source>
</evidence>
<evidence type="ECO:0000313" key="9">
    <source>
        <dbReference type="EMBL" id="CAL0307271.1"/>
    </source>
</evidence>
<evidence type="ECO:0000256" key="4">
    <source>
        <dbReference type="ARBA" id="ARBA00022982"/>
    </source>
</evidence>
<dbReference type="PROSITE" id="PS50939">
    <property type="entry name" value="CYTOCHROME_B561"/>
    <property type="match status" value="1"/>
</dbReference>
<keyword evidence="6 7" id="KW-0472">Membrane</keyword>
<dbReference type="InterPro" id="IPR006593">
    <property type="entry name" value="Cyt_b561/ferric_Rdtase_TM"/>
</dbReference>
<reference evidence="9 10" key="1">
    <citation type="submission" date="2024-03" db="EMBL/GenBank/DDBJ databases">
        <authorList>
            <person name="Martinez-Hernandez J."/>
        </authorList>
    </citation>
    <scope>NUCLEOTIDE SEQUENCE [LARGE SCALE GENOMIC DNA]</scope>
</reference>
<dbReference type="EMBL" id="CAXHTB010000005">
    <property type="protein sequence ID" value="CAL0307271.1"/>
    <property type="molecule type" value="Genomic_DNA"/>
</dbReference>
<evidence type="ECO:0000256" key="1">
    <source>
        <dbReference type="ARBA" id="ARBA00004370"/>
    </source>
</evidence>
<keyword evidence="3 7" id="KW-0812">Transmembrane</keyword>
<keyword evidence="5 7" id="KW-1133">Transmembrane helix</keyword>
<evidence type="ECO:0000313" key="10">
    <source>
        <dbReference type="Proteomes" id="UP001497480"/>
    </source>
</evidence>
<dbReference type="PANTHER" id="PTHR23130">
    <property type="entry name" value="CYTOCHROME B561 AND DOMON DOMAIN-CONTAINING PROTEIN"/>
    <property type="match status" value="1"/>
</dbReference>
<feature type="transmembrane region" description="Helical" evidence="7">
    <location>
        <begin position="83"/>
        <end position="107"/>
    </location>
</feature>